<name>K0R438_THAOC</name>
<evidence type="ECO:0000313" key="3">
    <source>
        <dbReference type="Proteomes" id="UP000266841"/>
    </source>
</evidence>
<dbReference type="Proteomes" id="UP000266841">
    <property type="component" value="Unassembled WGS sequence"/>
</dbReference>
<organism evidence="2 3">
    <name type="scientific">Thalassiosira oceanica</name>
    <name type="common">Marine diatom</name>
    <dbReference type="NCBI Taxonomy" id="159749"/>
    <lineage>
        <taxon>Eukaryota</taxon>
        <taxon>Sar</taxon>
        <taxon>Stramenopiles</taxon>
        <taxon>Ochrophyta</taxon>
        <taxon>Bacillariophyta</taxon>
        <taxon>Coscinodiscophyceae</taxon>
        <taxon>Thalassiosirophycidae</taxon>
        <taxon>Thalassiosirales</taxon>
        <taxon>Thalassiosiraceae</taxon>
        <taxon>Thalassiosira</taxon>
    </lineage>
</organism>
<keyword evidence="3" id="KW-1185">Reference proteome</keyword>
<reference evidence="2 3" key="1">
    <citation type="journal article" date="2012" name="Genome Biol.">
        <title>Genome and low-iron response of an oceanic diatom adapted to chronic iron limitation.</title>
        <authorList>
            <person name="Lommer M."/>
            <person name="Specht M."/>
            <person name="Roy A.S."/>
            <person name="Kraemer L."/>
            <person name="Andreson R."/>
            <person name="Gutowska M.A."/>
            <person name="Wolf J."/>
            <person name="Bergner S.V."/>
            <person name="Schilhabel M.B."/>
            <person name="Klostermeier U.C."/>
            <person name="Beiko R.G."/>
            <person name="Rosenstiel P."/>
            <person name="Hippler M."/>
            <person name="Laroche J."/>
        </authorList>
    </citation>
    <scope>NUCLEOTIDE SEQUENCE [LARGE SCALE GENOMIC DNA]</scope>
    <source>
        <strain evidence="2 3">CCMP1005</strain>
    </source>
</reference>
<evidence type="ECO:0000313" key="2">
    <source>
        <dbReference type="EMBL" id="EJK46379.1"/>
    </source>
</evidence>
<sequence>MRMPRPHRPLNFPAPSTIQRYGKPHHRQHALRATCCCLRKAASPEQTPTASPFFILIYLSQARLILFPASTSTRRRLAAKPRQSRVALCQEVDDPIEPYSNTDEELTEMDVPEPTKPSPEPSKQSGLYGHYKDKVVLRKLGRESDAGTGFPSLGSQ</sequence>
<evidence type="ECO:0000256" key="1">
    <source>
        <dbReference type="SAM" id="MobiDB-lite"/>
    </source>
</evidence>
<proteinExistence type="predicted"/>
<dbReference type="EMBL" id="AGNL01047793">
    <property type="protein sequence ID" value="EJK46379.1"/>
    <property type="molecule type" value="Genomic_DNA"/>
</dbReference>
<feature type="compositionally biased region" description="Acidic residues" evidence="1">
    <location>
        <begin position="91"/>
        <end position="111"/>
    </location>
</feature>
<dbReference type="AlphaFoldDB" id="K0R438"/>
<gene>
    <name evidence="2" type="ORF">THAOC_34958</name>
</gene>
<feature type="region of interest" description="Disordered" evidence="1">
    <location>
        <begin position="91"/>
        <end position="130"/>
    </location>
</feature>
<protein>
    <submittedName>
        <fullName evidence="2">Uncharacterized protein</fullName>
    </submittedName>
</protein>
<comment type="caution">
    <text evidence="2">The sequence shown here is derived from an EMBL/GenBank/DDBJ whole genome shotgun (WGS) entry which is preliminary data.</text>
</comment>
<accession>K0R438</accession>